<dbReference type="Pfam" id="PF13472">
    <property type="entry name" value="Lipase_GDSL_2"/>
    <property type="match status" value="1"/>
</dbReference>
<gene>
    <name evidence="4" type="ORF">E2C04_05710</name>
</gene>
<dbReference type="InterPro" id="IPR013830">
    <property type="entry name" value="SGNH_hydro"/>
</dbReference>
<dbReference type="GO" id="GO:0019433">
    <property type="term" value="P:triglyceride catabolic process"/>
    <property type="evidence" value="ECO:0007669"/>
    <property type="project" value="TreeGrafter"/>
</dbReference>
<dbReference type="GO" id="GO:0004806">
    <property type="term" value="F:triacylglycerol lipase activity"/>
    <property type="evidence" value="ECO:0007669"/>
    <property type="project" value="TreeGrafter"/>
</dbReference>
<dbReference type="InterPro" id="IPR037460">
    <property type="entry name" value="SEST-like"/>
</dbReference>
<name>A0A4P7UD41_9ACTN</name>
<dbReference type="Gene3D" id="3.40.50.1110">
    <property type="entry name" value="SGNH hydrolase"/>
    <property type="match status" value="1"/>
</dbReference>
<dbReference type="AlphaFoldDB" id="A0A4P7UD41"/>
<feature type="compositionally biased region" description="Low complexity" evidence="2">
    <location>
        <begin position="308"/>
        <end position="318"/>
    </location>
</feature>
<organism evidence="4 5">
    <name type="scientific">Nocardioides daphniae</name>
    <dbReference type="NCBI Taxonomy" id="402297"/>
    <lineage>
        <taxon>Bacteria</taxon>
        <taxon>Bacillati</taxon>
        <taxon>Actinomycetota</taxon>
        <taxon>Actinomycetes</taxon>
        <taxon>Propionibacteriales</taxon>
        <taxon>Nocardioidaceae</taxon>
        <taxon>Nocardioides</taxon>
    </lineage>
</organism>
<feature type="disulfide bond" evidence="1">
    <location>
        <begin position="96"/>
        <end position="128"/>
    </location>
</feature>
<dbReference type="SUPFAM" id="SSF52266">
    <property type="entry name" value="SGNH hydrolase"/>
    <property type="match status" value="1"/>
</dbReference>
<accession>A0A4P7UD41</accession>
<protein>
    <recommendedName>
        <fullName evidence="3">SGNH hydrolase-type esterase domain-containing protein</fullName>
    </recommendedName>
</protein>
<keyword evidence="1" id="KW-1015">Disulfide bond</keyword>
<reference evidence="4 5" key="1">
    <citation type="journal article" date="2008" name="Int. J. Syst. Evol. Microbiol.">
        <title>Nocardioides daphniae sp. nov., isolated from Daphnia cucullata (Crustacea: Cladocera).</title>
        <authorList>
            <person name="Toth E.M."/>
            <person name="Keki Z."/>
            <person name="Homonnay Z.G."/>
            <person name="Borsodi A.K."/>
            <person name="Marialigeti K."/>
            <person name="Schumann P."/>
        </authorList>
    </citation>
    <scope>NUCLEOTIDE SEQUENCE [LARGE SCALE GENOMIC DNA]</scope>
    <source>
        <strain evidence="4 5">JCM 16608</strain>
    </source>
</reference>
<sequence>MRPRCGTRTYARPSDERETMTRTRAPRPAPARRRRALSTGAALVALTLLGACSAVDDAVDEVDGVSSADVPSRYVALGDSFTAAPFVPDAVEAEGCYRSTSNYPSLVAAALRDAAGNQPGPELVDVSCSGADTTHMTRPQTTVLQQRVAPQFDALTPETDLVTIGIGGNDFDVFGTLTGRCPQLAVRDPQGSPCRAALRRGGRDTLLSALGRTQQGARGRRGGARAQPAGANRARQLPAADAREGLRVAAAGAWGQRVRPSGRRAPRPGAAPGREGDRRGAGRSVEGQRGPRDLLRRAVGQRTGDGLLAGAAVPPVRGGPAGGRGVGAGGAGLLRVPSAQSPSPAGPSSRRVTNWSSSRMRRPSCSALSALEPAFSPTTT</sequence>
<evidence type="ECO:0000256" key="2">
    <source>
        <dbReference type="SAM" id="MobiDB-lite"/>
    </source>
</evidence>
<evidence type="ECO:0000313" key="4">
    <source>
        <dbReference type="EMBL" id="QCC76839.1"/>
    </source>
</evidence>
<evidence type="ECO:0000256" key="1">
    <source>
        <dbReference type="PIRSR" id="PIRSR637460-2"/>
    </source>
</evidence>
<dbReference type="PANTHER" id="PTHR37981:SF1">
    <property type="entry name" value="SGNH HYDROLASE-TYPE ESTERASE DOMAIN-CONTAINING PROTEIN"/>
    <property type="match status" value="1"/>
</dbReference>
<evidence type="ECO:0000313" key="5">
    <source>
        <dbReference type="Proteomes" id="UP000297025"/>
    </source>
</evidence>
<dbReference type="Proteomes" id="UP000297025">
    <property type="component" value="Chromosome"/>
</dbReference>
<proteinExistence type="predicted"/>
<dbReference type="PANTHER" id="PTHR37981">
    <property type="entry name" value="LIPASE 2"/>
    <property type="match status" value="1"/>
</dbReference>
<feature type="compositionally biased region" description="Low complexity" evidence="2">
    <location>
        <begin position="333"/>
        <end position="349"/>
    </location>
</feature>
<dbReference type="KEGG" id="ndp:E2C04_05710"/>
<feature type="region of interest" description="Disordered" evidence="2">
    <location>
        <begin position="211"/>
        <end position="294"/>
    </location>
</feature>
<evidence type="ECO:0000259" key="3">
    <source>
        <dbReference type="Pfam" id="PF13472"/>
    </source>
</evidence>
<feature type="compositionally biased region" description="Low complexity" evidence="2">
    <location>
        <begin position="224"/>
        <end position="236"/>
    </location>
</feature>
<feature type="compositionally biased region" description="Gly residues" evidence="2">
    <location>
        <begin position="319"/>
        <end position="332"/>
    </location>
</feature>
<feature type="domain" description="SGNH hydrolase-type esterase" evidence="3">
    <location>
        <begin position="76"/>
        <end position="178"/>
    </location>
</feature>
<feature type="region of interest" description="Disordered" evidence="2">
    <location>
        <begin position="1"/>
        <end position="35"/>
    </location>
</feature>
<feature type="disulfide bond" evidence="1">
    <location>
        <begin position="181"/>
        <end position="194"/>
    </location>
</feature>
<feature type="region of interest" description="Disordered" evidence="2">
    <location>
        <begin position="306"/>
        <end position="380"/>
    </location>
</feature>
<dbReference type="EMBL" id="CP038462">
    <property type="protein sequence ID" value="QCC76839.1"/>
    <property type="molecule type" value="Genomic_DNA"/>
</dbReference>
<dbReference type="InterPro" id="IPR036514">
    <property type="entry name" value="SGNH_hydro_sf"/>
</dbReference>